<protein>
    <recommendedName>
        <fullName evidence="4">Arc-like DNA binding domain-containing protein</fullName>
    </recommendedName>
</protein>
<organism evidence="2 3">
    <name type="scientific">Pseudoalteromonas nigrifaciens</name>
    <dbReference type="NCBI Taxonomy" id="28109"/>
    <lineage>
        <taxon>Bacteria</taxon>
        <taxon>Pseudomonadati</taxon>
        <taxon>Pseudomonadota</taxon>
        <taxon>Gammaproteobacteria</taxon>
        <taxon>Alteromonadales</taxon>
        <taxon>Pseudoalteromonadaceae</taxon>
        <taxon>Pseudoalteromonas</taxon>
    </lineage>
</organism>
<dbReference type="EMBL" id="CP011036">
    <property type="protein sequence ID" value="ASM53707.1"/>
    <property type="molecule type" value="Genomic_DNA"/>
</dbReference>
<dbReference type="KEGG" id="png:PNIG_a1560"/>
<dbReference type="GeneID" id="300943933"/>
<dbReference type="RefSeq" id="WP_157696004.1">
    <property type="nucleotide sequence ID" value="NZ_BJXZ01000002.1"/>
</dbReference>
<gene>
    <name evidence="2" type="ORF">PNIG_a1560</name>
</gene>
<accession>A0AAC9UJ18</accession>
<keyword evidence="1" id="KW-0175">Coiled coil</keyword>
<dbReference type="InterPro" id="IPR013321">
    <property type="entry name" value="Arc_rbn_hlx_hlx"/>
</dbReference>
<dbReference type="Gene3D" id="1.10.1220.10">
    <property type="entry name" value="Met repressor-like"/>
    <property type="match status" value="1"/>
</dbReference>
<evidence type="ECO:0000313" key="2">
    <source>
        <dbReference type="EMBL" id="ASM53707.1"/>
    </source>
</evidence>
<dbReference type="SUPFAM" id="SSF47598">
    <property type="entry name" value="Ribbon-helix-helix"/>
    <property type="match status" value="1"/>
</dbReference>
<name>A0AAC9UJ18_9GAMM</name>
<evidence type="ECO:0000313" key="3">
    <source>
        <dbReference type="Proteomes" id="UP000198329"/>
    </source>
</evidence>
<dbReference type="GO" id="GO:0006355">
    <property type="term" value="P:regulation of DNA-templated transcription"/>
    <property type="evidence" value="ECO:0007669"/>
    <property type="project" value="InterPro"/>
</dbReference>
<dbReference type="AlphaFoldDB" id="A0AAC9UJ18"/>
<evidence type="ECO:0008006" key="4">
    <source>
        <dbReference type="Google" id="ProtNLM"/>
    </source>
</evidence>
<feature type="coiled-coil region" evidence="1">
    <location>
        <begin position="21"/>
        <end position="48"/>
    </location>
</feature>
<keyword evidence="3" id="KW-1185">Reference proteome</keyword>
<sequence length="52" mass="6188">MTTQYAQVKFRVVPVNHEWLKEQAKKNRRSLTAELNFILDEKRKADEQVKTA</sequence>
<proteinExistence type="predicted"/>
<evidence type="ECO:0000256" key="1">
    <source>
        <dbReference type="SAM" id="Coils"/>
    </source>
</evidence>
<dbReference type="Proteomes" id="UP000198329">
    <property type="component" value="Chromosome I"/>
</dbReference>
<reference evidence="2 3" key="1">
    <citation type="submission" date="2015-03" db="EMBL/GenBank/DDBJ databases">
        <authorList>
            <person name="Xie B.-B."/>
            <person name="Rong J.-C."/>
            <person name="Qin Q.-L."/>
            <person name="Zhang Y.-Z."/>
        </authorList>
    </citation>
    <scope>NUCLEOTIDE SEQUENCE [LARGE SCALE GENOMIC DNA]</scope>
    <source>
        <strain evidence="2 3">KMM 661</strain>
    </source>
</reference>
<dbReference type="InterPro" id="IPR010985">
    <property type="entry name" value="Ribbon_hlx_hlx"/>
</dbReference>